<evidence type="ECO:0000313" key="3">
    <source>
        <dbReference type="Proteomes" id="UP000276776"/>
    </source>
</evidence>
<reference evidence="4" key="1">
    <citation type="submission" date="2017-02" db="UniProtKB">
        <authorList>
            <consortium name="WormBaseParasite"/>
        </authorList>
    </citation>
    <scope>IDENTIFICATION</scope>
</reference>
<proteinExistence type="predicted"/>
<dbReference type="WBParaSite" id="TCLT_0000349201-mRNA-1">
    <property type="protein sequence ID" value="TCLT_0000349201-mRNA-1"/>
    <property type="gene ID" value="TCLT_0000349201"/>
</dbReference>
<feature type="compositionally biased region" description="Basic residues" evidence="1">
    <location>
        <begin position="1"/>
        <end position="11"/>
    </location>
</feature>
<feature type="compositionally biased region" description="Polar residues" evidence="1">
    <location>
        <begin position="84"/>
        <end position="96"/>
    </location>
</feature>
<dbReference type="Proteomes" id="UP000276776">
    <property type="component" value="Unassembled WGS sequence"/>
</dbReference>
<gene>
    <name evidence="2" type="ORF">TCLT_LOCUS3483</name>
</gene>
<accession>A0A0N5CTD2</accession>
<feature type="compositionally biased region" description="Polar residues" evidence="1">
    <location>
        <begin position="14"/>
        <end position="56"/>
    </location>
</feature>
<evidence type="ECO:0000313" key="4">
    <source>
        <dbReference type="WBParaSite" id="TCLT_0000349201-mRNA-1"/>
    </source>
</evidence>
<feature type="compositionally biased region" description="Basic residues" evidence="1">
    <location>
        <begin position="57"/>
        <end position="67"/>
    </location>
</feature>
<organism evidence="4">
    <name type="scientific">Thelazia callipaeda</name>
    <name type="common">Oriental eyeworm</name>
    <name type="synonym">Parasitic nematode</name>
    <dbReference type="NCBI Taxonomy" id="103827"/>
    <lineage>
        <taxon>Eukaryota</taxon>
        <taxon>Metazoa</taxon>
        <taxon>Ecdysozoa</taxon>
        <taxon>Nematoda</taxon>
        <taxon>Chromadorea</taxon>
        <taxon>Rhabditida</taxon>
        <taxon>Spirurina</taxon>
        <taxon>Spiruromorpha</taxon>
        <taxon>Thelazioidea</taxon>
        <taxon>Thelaziidae</taxon>
        <taxon>Thelazia</taxon>
    </lineage>
</organism>
<protein>
    <submittedName>
        <fullName evidence="4">Zinc finger, CCHC-type</fullName>
    </submittedName>
</protein>
<evidence type="ECO:0000313" key="2">
    <source>
        <dbReference type="EMBL" id="VDM99981.1"/>
    </source>
</evidence>
<feature type="region of interest" description="Disordered" evidence="1">
    <location>
        <begin position="1"/>
        <end position="96"/>
    </location>
</feature>
<reference evidence="2 3" key="2">
    <citation type="submission" date="2018-11" db="EMBL/GenBank/DDBJ databases">
        <authorList>
            <consortium name="Pathogen Informatics"/>
        </authorList>
    </citation>
    <scope>NUCLEOTIDE SEQUENCE [LARGE SCALE GENOMIC DNA]</scope>
</reference>
<name>A0A0N5CTD2_THECL</name>
<keyword evidence="3" id="KW-1185">Reference proteome</keyword>
<feature type="compositionally biased region" description="Basic and acidic residues" evidence="1">
    <location>
        <begin position="68"/>
        <end position="81"/>
    </location>
</feature>
<sequence>MNKRKRAKRKDGKQMQQIQQNGANCSSATDTKSAPVNAFSKANGSNSQKNSQTSSHAKNRTNHKSSKLRGDGPHETYENRRKTPGSNQKNNTNSASSTAYDHFVTHGRGIHSRNACFERWLNSIDILSEKFDESSEHDVTFIGVEGSSGEGDISNTQSKNCPVCFKIRMRRCNF</sequence>
<dbReference type="EMBL" id="UYYF01001578">
    <property type="protein sequence ID" value="VDM99981.1"/>
    <property type="molecule type" value="Genomic_DNA"/>
</dbReference>
<dbReference type="AlphaFoldDB" id="A0A0N5CTD2"/>
<evidence type="ECO:0000256" key="1">
    <source>
        <dbReference type="SAM" id="MobiDB-lite"/>
    </source>
</evidence>